<dbReference type="Proteomes" id="UP000256514">
    <property type="component" value="Unassembled WGS sequence"/>
</dbReference>
<feature type="transmembrane region" description="Helical" evidence="1">
    <location>
        <begin position="12"/>
        <end position="30"/>
    </location>
</feature>
<sequence length="61" mass="7099">MDITTKNWLIPSIAFFLFLYVMVLLAIFAYRDSKMPLFEGAQNSSVTTIEDFQKELNKYAN</sequence>
<evidence type="ECO:0000256" key="1">
    <source>
        <dbReference type="SAM" id="Phobius"/>
    </source>
</evidence>
<reference evidence="2 3" key="1">
    <citation type="submission" date="2018-04" db="EMBL/GenBank/DDBJ databases">
        <title>Novel Campyloabacter and Helicobacter Species and Strains.</title>
        <authorList>
            <person name="Mannion A.J."/>
            <person name="Shen Z."/>
            <person name="Fox J.G."/>
        </authorList>
    </citation>
    <scope>NUCLEOTIDE SEQUENCE [LARGE SCALE GENOMIC DNA]</scope>
    <source>
        <strain evidence="2 3">MIT 12-6600</strain>
    </source>
</reference>
<protein>
    <submittedName>
        <fullName evidence="2">Uncharacterized protein</fullName>
    </submittedName>
</protein>
<organism evidence="2 3">
    <name type="scientific">Helicobacter equorum</name>
    <dbReference type="NCBI Taxonomy" id="361872"/>
    <lineage>
        <taxon>Bacteria</taxon>
        <taxon>Pseudomonadati</taxon>
        <taxon>Campylobacterota</taxon>
        <taxon>Epsilonproteobacteria</taxon>
        <taxon>Campylobacterales</taxon>
        <taxon>Helicobacteraceae</taxon>
        <taxon>Helicobacter</taxon>
    </lineage>
</organism>
<name>A0A3D8IT95_9HELI</name>
<gene>
    <name evidence="2" type="ORF">CQA54_01035</name>
</gene>
<evidence type="ECO:0000313" key="3">
    <source>
        <dbReference type="Proteomes" id="UP000256514"/>
    </source>
</evidence>
<keyword evidence="1" id="KW-1133">Transmembrane helix</keyword>
<keyword evidence="3" id="KW-1185">Reference proteome</keyword>
<proteinExistence type="predicted"/>
<dbReference type="OrthoDB" id="5326537at2"/>
<keyword evidence="1" id="KW-0472">Membrane</keyword>
<keyword evidence="1" id="KW-0812">Transmembrane</keyword>
<dbReference type="RefSeq" id="WP_095627224.1">
    <property type="nucleotide sequence ID" value="NZ_NXLT01000001.1"/>
</dbReference>
<dbReference type="AlphaFoldDB" id="A0A3D8IT95"/>
<comment type="caution">
    <text evidence="2">The sequence shown here is derived from an EMBL/GenBank/DDBJ whole genome shotgun (WGS) entry which is preliminary data.</text>
</comment>
<evidence type="ECO:0000313" key="2">
    <source>
        <dbReference type="EMBL" id="RDU68422.1"/>
    </source>
</evidence>
<dbReference type="EMBL" id="NXLT01000001">
    <property type="protein sequence ID" value="RDU68422.1"/>
    <property type="molecule type" value="Genomic_DNA"/>
</dbReference>
<accession>A0A3D8IT95</accession>